<name>A0A6G7VAK6_9GAMM</name>
<keyword evidence="2" id="KW-1185">Reference proteome</keyword>
<accession>A0A6G7VAK6</accession>
<protein>
    <submittedName>
        <fullName evidence="1">Uncharacterized protein</fullName>
    </submittedName>
</protein>
<evidence type="ECO:0000313" key="1">
    <source>
        <dbReference type="EMBL" id="QIK37099.1"/>
    </source>
</evidence>
<organism evidence="1 2">
    <name type="scientific">Caldichromatium japonicum</name>
    <dbReference type="NCBI Taxonomy" id="2699430"/>
    <lineage>
        <taxon>Bacteria</taxon>
        <taxon>Pseudomonadati</taxon>
        <taxon>Pseudomonadota</taxon>
        <taxon>Gammaproteobacteria</taxon>
        <taxon>Chromatiales</taxon>
        <taxon>Chromatiaceae</taxon>
        <taxon>Caldichromatium</taxon>
    </lineage>
</organism>
<dbReference type="EMBL" id="CP048029">
    <property type="protein sequence ID" value="QIK37099.1"/>
    <property type="molecule type" value="Genomic_DNA"/>
</dbReference>
<dbReference type="Proteomes" id="UP000502699">
    <property type="component" value="Chromosome"/>
</dbReference>
<gene>
    <name evidence="1" type="ORF">GWK36_02760</name>
</gene>
<dbReference type="AlphaFoldDB" id="A0A6G7VAK6"/>
<proteinExistence type="predicted"/>
<evidence type="ECO:0000313" key="2">
    <source>
        <dbReference type="Proteomes" id="UP000502699"/>
    </source>
</evidence>
<dbReference type="KEGG" id="cjap:GWK36_02760"/>
<sequence>MRYTMWLCLNQGFYSIVRTKDLPPGHLLVRARREGDLEKLWPDAEVKRTVRSDYLFRAIVPEQVVAEAVAREVIGIDYDNFKSSVDDQALHDAYLIVWRAMARLQRPAPYSRG</sequence>
<reference evidence="2" key="1">
    <citation type="submission" date="2020-01" db="EMBL/GenBank/DDBJ databases">
        <title>Caldichromatium gen. nov., sp. nov., a thermophilic purple sulfur bacterium member of the family Chromatiaceae isolated from Nakabusa hot spring, Japan.</title>
        <authorList>
            <person name="Saini M.K."/>
            <person name="Hanada S."/>
            <person name="Tank M."/>
        </authorList>
    </citation>
    <scope>NUCLEOTIDE SEQUENCE [LARGE SCALE GENOMIC DNA]</scope>
    <source>
        <strain evidence="2">No.7</strain>
    </source>
</reference>